<name>A0ABQ1W855_9BACL</name>
<dbReference type="Proteomes" id="UP000608420">
    <property type="component" value="Unassembled WGS sequence"/>
</dbReference>
<comment type="caution">
    <text evidence="1">The sequence shown here is derived from an EMBL/GenBank/DDBJ whole genome shotgun (WGS) entry which is preliminary data.</text>
</comment>
<gene>
    <name evidence="1" type="ORF">GCM10010913_45580</name>
</gene>
<organism evidence="1 2">
    <name type="scientific">Paenibacillus aceti</name>
    <dbReference type="NCBI Taxonomy" id="1820010"/>
    <lineage>
        <taxon>Bacteria</taxon>
        <taxon>Bacillati</taxon>
        <taxon>Bacillota</taxon>
        <taxon>Bacilli</taxon>
        <taxon>Bacillales</taxon>
        <taxon>Paenibacillaceae</taxon>
        <taxon>Paenibacillus</taxon>
    </lineage>
</organism>
<proteinExistence type="predicted"/>
<sequence length="293" mass="33899">MSHFTVAVITESLDKVEDLLAPYQENNMGDCPKEYLEFHDVEEEYRKIYENESLERIQLEDGRIVSPYDKVFRKVTPSGSVIGYEVPGHLKRVQIRYTEVYPSFDDFMVEYVGYTSRDEETGKYGYWENPNAKWDWYSIGGRWSGSLLLKSGKRADAARIKDIFFIEQTEHKGMTVEIEGYQVPAALAPDIQIMAAEATEAWEEMMAGRSLYRPEFILERYGDKQSYIREVLSFSTYAVITPDGKWHAKGDMGWFGMGSETSEEARNFNTSYFDTFIKTADPDHYLVVVDCHI</sequence>
<keyword evidence="2" id="KW-1185">Reference proteome</keyword>
<dbReference type="EMBL" id="BMIW01000051">
    <property type="protein sequence ID" value="GGG18318.1"/>
    <property type="molecule type" value="Genomic_DNA"/>
</dbReference>
<protein>
    <submittedName>
        <fullName evidence="1">Uncharacterized protein</fullName>
    </submittedName>
</protein>
<reference evidence="2" key="1">
    <citation type="journal article" date="2019" name="Int. J. Syst. Evol. Microbiol.">
        <title>The Global Catalogue of Microorganisms (GCM) 10K type strain sequencing project: providing services to taxonomists for standard genome sequencing and annotation.</title>
        <authorList>
            <consortium name="The Broad Institute Genomics Platform"/>
            <consortium name="The Broad Institute Genome Sequencing Center for Infectious Disease"/>
            <person name="Wu L."/>
            <person name="Ma J."/>
        </authorList>
    </citation>
    <scope>NUCLEOTIDE SEQUENCE [LARGE SCALE GENOMIC DNA]</scope>
    <source>
        <strain evidence="2">CGMCC 1.15420</strain>
    </source>
</reference>
<accession>A0ABQ1W855</accession>
<dbReference type="RefSeq" id="WP_009226414.1">
    <property type="nucleotide sequence ID" value="NZ_BMIW01000051.1"/>
</dbReference>
<evidence type="ECO:0000313" key="2">
    <source>
        <dbReference type="Proteomes" id="UP000608420"/>
    </source>
</evidence>
<evidence type="ECO:0000313" key="1">
    <source>
        <dbReference type="EMBL" id="GGG18318.1"/>
    </source>
</evidence>